<proteinExistence type="predicted"/>
<dbReference type="CDD" id="cd06580">
    <property type="entry name" value="TM_PBP1_transp_TpRbsC_like"/>
    <property type="match status" value="1"/>
</dbReference>
<dbReference type="PANTHER" id="PTHR43370:SF1">
    <property type="entry name" value="GUANOSINE ABC TRANSPORTER PERMEASE PROTEIN NUPQ"/>
    <property type="match status" value="1"/>
</dbReference>
<feature type="transmembrane region" description="Helical" evidence="6">
    <location>
        <begin position="277"/>
        <end position="296"/>
    </location>
</feature>
<feature type="transmembrane region" description="Helical" evidence="6">
    <location>
        <begin position="246"/>
        <end position="265"/>
    </location>
</feature>
<comment type="subcellular location">
    <subcellularLocation>
        <location evidence="1">Cell membrane</location>
        <topology evidence="1">Multi-pass membrane protein</topology>
    </subcellularLocation>
</comment>
<feature type="transmembrane region" description="Helical" evidence="6">
    <location>
        <begin position="94"/>
        <end position="112"/>
    </location>
</feature>
<keyword evidence="2" id="KW-1003">Cell membrane</keyword>
<keyword evidence="5 6" id="KW-0472">Membrane</keyword>
<evidence type="ECO:0000256" key="1">
    <source>
        <dbReference type="ARBA" id="ARBA00004651"/>
    </source>
</evidence>
<dbReference type="EMBL" id="CACRSL010000003">
    <property type="protein sequence ID" value="VYS72690.1"/>
    <property type="molecule type" value="Genomic_DNA"/>
</dbReference>
<feature type="transmembrane region" description="Helical" evidence="6">
    <location>
        <begin position="219"/>
        <end position="239"/>
    </location>
</feature>
<evidence type="ECO:0000256" key="3">
    <source>
        <dbReference type="ARBA" id="ARBA00022692"/>
    </source>
</evidence>
<evidence type="ECO:0000256" key="5">
    <source>
        <dbReference type="ARBA" id="ARBA00023136"/>
    </source>
</evidence>
<evidence type="ECO:0000256" key="6">
    <source>
        <dbReference type="SAM" id="Phobius"/>
    </source>
</evidence>
<feature type="transmembrane region" description="Helical" evidence="6">
    <location>
        <begin position="61"/>
        <end position="82"/>
    </location>
</feature>
<dbReference type="GO" id="GO:0005886">
    <property type="term" value="C:plasma membrane"/>
    <property type="evidence" value="ECO:0007669"/>
    <property type="project" value="UniProtKB-SubCell"/>
</dbReference>
<evidence type="ECO:0000256" key="2">
    <source>
        <dbReference type="ARBA" id="ARBA00022475"/>
    </source>
</evidence>
<feature type="transmembrane region" description="Helical" evidence="6">
    <location>
        <begin position="195"/>
        <end position="213"/>
    </location>
</feature>
<accession>A0A6N2QXM9</accession>
<keyword evidence="3 6" id="KW-0812">Transmembrane</keyword>
<dbReference type="PANTHER" id="PTHR43370">
    <property type="entry name" value="SUGAR ABC TRANSPORTER INTEGRAL MEMBRANE PROTEIN-RELATED"/>
    <property type="match status" value="1"/>
</dbReference>
<feature type="transmembrane region" description="Helical" evidence="6">
    <location>
        <begin position="148"/>
        <end position="165"/>
    </location>
</feature>
<sequence>MLLTLTLAINITLMYSAPLIFTSLGGVLSERSGVVNIGLEGMMVIGAFTGAAVGYFSQNPWLGFLCAGLAGGFLALFHAIACVSFRANQTISGVALNFIGLGAALFLSRIFFDGATMTKPVPNKMPKAFTWLLGDTENQILRNLNVDITVLLAMGIAVLLWFILYKTKWGLRIRAVGEHPAAADTLGINVYRIRYIAVILSGVLAGFGGAAQSLAVVSIFSPTVISGHGFIALAAVIFGKWTPQGSVLACLLFGFAQALVVLLGGGTVNIPPQLLSMLPYVLTIVVLVLFVGRSAAPKASGTPYEKGVR</sequence>
<dbReference type="InterPro" id="IPR001851">
    <property type="entry name" value="ABC_transp_permease"/>
</dbReference>
<dbReference type="AlphaFoldDB" id="A0A6N2QXM9"/>
<reference evidence="7" key="1">
    <citation type="submission" date="2019-11" db="EMBL/GenBank/DDBJ databases">
        <authorList>
            <person name="Feng L."/>
        </authorList>
    </citation>
    <scope>NUCLEOTIDE SEQUENCE</scope>
    <source>
        <strain evidence="7">AundefinedLFYP135</strain>
    </source>
</reference>
<dbReference type="GO" id="GO:0022857">
    <property type="term" value="F:transmembrane transporter activity"/>
    <property type="evidence" value="ECO:0007669"/>
    <property type="project" value="InterPro"/>
</dbReference>
<evidence type="ECO:0000313" key="7">
    <source>
        <dbReference type="EMBL" id="VYS72690.1"/>
    </source>
</evidence>
<gene>
    <name evidence="7" type="primary">rbsC</name>
    <name evidence="7" type="ORF">AULFYP135_00045</name>
</gene>
<feature type="transmembrane region" description="Helical" evidence="6">
    <location>
        <begin position="34"/>
        <end position="55"/>
    </location>
</feature>
<keyword evidence="4 6" id="KW-1133">Transmembrane helix</keyword>
<protein>
    <submittedName>
        <fullName evidence="7">Ribose transport system permease protein RbsC</fullName>
    </submittedName>
</protein>
<name>A0A6N2QXM9_9FIRM</name>
<organism evidence="7">
    <name type="scientific">uncultured Anaerotruncus sp</name>
    <dbReference type="NCBI Taxonomy" id="905011"/>
    <lineage>
        <taxon>Bacteria</taxon>
        <taxon>Bacillati</taxon>
        <taxon>Bacillota</taxon>
        <taxon>Clostridia</taxon>
        <taxon>Eubacteriales</taxon>
        <taxon>Oscillospiraceae</taxon>
        <taxon>Anaerotruncus</taxon>
        <taxon>environmental samples</taxon>
    </lineage>
</organism>
<feature type="transmembrane region" description="Helical" evidence="6">
    <location>
        <begin position="6"/>
        <end position="27"/>
    </location>
</feature>
<dbReference type="Pfam" id="PF02653">
    <property type="entry name" value="BPD_transp_2"/>
    <property type="match status" value="1"/>
</dbReference>
<evidence type="ECO:0000256" key="4">
    <source>
        <dbReference type="ARBA" id="ARBA00022989"/>
    </source>
</evidence>